<proteinExistence type="predicted"/>
<gene>
    <name evidence="3" type="ORF">P167DRAFT_607885</name>
</gene>
<feature type="region of interest" description="Disordered" evidence="2">
    <location>
        <begin position="69"/>
        <end position="101"/>
    </location>
</feature>
<feature type="coiled-coil region" evidence="1">
    <location>
        <begin position="301"/>
        <end position="356"/>
    </location>
</feature>
<dbReference type="InParanoid" id="A0A3N4KJQ6"/>
<dbReference type="EMBL" id="ML119151">
    <property type="protein sequence ID" value="RPB09552.1"/>
    <property type="molecule type" value="Genomic_DNA"/>
</dbReference>
<dbReference type="STRING" id="1392247.A0A3N4KJQ6"/>
<name>A0A3N4KJQ6_9PEZI</name>
<dbReference type="OrthoDB" id="5382815at2759"/>
<reference evidence="3 4" key="1">
    <citation type="journal article" date="2018" name="Nat. Ecol. Evol.">
        <title>Pezizomycetes genomes reveal the molecular basis of ectomycorrhizal truffle lifestyle.</title>
        <authorList>
            <person name="Murat C."/>
            <person name="Payen T."/>
            <person name="Noel B."/>
            <person name="Kuo A."/>
            <person name="Morin E."/>
            <person name="Chen J."/>
            <person name="Kohler A."/>
            <person name="Krizsan K."/>
            <person name="Balestrini R."/>
            <person name="Da Silva C."/>
            <person name="Montanini B."/>
            <person name="Hainaut M."/>
            <person name="Levati E."/>
            <person name="Barry K.W."/>
            <person name="Belfiori B."/>
            <person name="Cichocki N."/>
            <person name="Clum A."/>
            <person name="Dockter R.B."/>
            <person name="Fauchery L."/>
            <person name="Guy J."/>
            <person name="Iotti M."/>
            <person name="Le Tacon F."/>
            <person name="Lindquist E.A."/>
            <person name="Lipzen A."/>
            <person name="Malagnac F."/>
            <person name="Mello A."/>
            <person name="Molinier V."/>
            <person name="Miyauchi S."/>
            <person name="Poulain J."/>
            <person name="Riccioni C."/>
            <person name="Rubini A."/>
            <person name="Sitrit Y."/>
            <person name="Splivallo R."/>
            <person name="Traeger S."/>
            <person name="Wang M."/>
            <person name="Zifcakova L."/>
            <person name="Wipf D."/>
            <person name="Zambonelli A."/>
            <person name="Paolocci F."/>
            <person name="Nowrousian M."/>
            <person name="Ottonello S."/>
            <person name="Baldrian P."/>
            <person name="Spatafora J.W."/>
            <person name="Henrissat B."/>
            <person name="Nagy L.G."/>
            <person name="Aury J.M."/>
            <person name="Wincker P."/>
            <person name="Grigoriev I.V."/>
            <person name="Bonfante P."/>
            <person name="Martin F.M."/>
        </authorList>
    </citation>
    <scope>NUCLEOTIDE SEQUENCE [LARGE SCALE GENOMIC DNA]</scope>
    <source>
        <strain evidence="3 4">CCBAS932</strain>
    </source>
</reference>
<evidence type="ECO:0000313" key="4">
    <source>
        <dbReference type="Proteomes" id="UP000277580"/>
    </source>
</evidence>
<keyword evidence="1" id="KW-0175">Coiled coil</keyword>
<accession>A0A3N4KJQ6</accession>
<sequence length="388" mass="42993">MPRPFKWAEYFNKDAALQNRSNKYQVSCVRCHKKIPKGRSEERTRHLVDECTGLTPEEREQIIRVEAKEAEAAAAGTPKPRTGKTSKGGGVGGGGGGTGLGETEIEELLRLARLHSVEGGSQEGWQGITEEYNNWAESNGFKTRTSDALQKQWDSRVASNSNSNNRLQGPANFSWDVTETRVIPWEIGALGAFDEDEGGDTTTDHDALATDLGGDGGGPSSGYNIPPPPPRFDPELSALRDTTPPANLSPPQSTNSSQRRQYRQTEYSSRPPPPPPPPQPQPTAKEPMMSITDPRSSSSLIELLQYENTQKEKRIERLEAREDRLQEKIDRLEGRNRKLEEQNRKLESQNQVLKMRFMIAEGSGAAGAKRKRGDFLTTDLQDVVESQV</sequence>
<keyword evidence="4" id="KW-1185">Reference proteome</keyword>
<feature type="region of interest" description="Disordered" evidence="2">
    <location>
        <begin position="192"/>
        <end position="299"/>
    </location>
</feature>
<feature type="compositionally biased region" description="Gly residues" evidence="2">
    <location>
        <begin position="86"/>
        <end position="100"/>
    </location>
</feature>
<organism evidence="3 4">
    <name type="scientific">Morchella conica CCBAS932</name>
    <dbReference type="NCBI Taxonomy" id="1392247"/>
    <lineage>
        <taxon>Eukaryota</taxon>
        <taxon>Fungi</taxon>
        <taxon>Dikarya</taxon>
        <taxon>Ascomycota</taxon>
        <taxon>Pezizomycotina</taxon>
        <taxon>Pezizomycetes</taxon>
        <taxon>Pezizales</taxon>
        <taxon>Morchellaceae</taxon>
        <taxon>Morchella</taxon>
    </lineage>
</organism>
<feature type="compositionally biased region" description="Polar residues" evidence="2">
    <location>
        <begin position="244"/>
        <end position="268"/>
    </location>
</feature>
<evidence type="ECO:0000256" key="1">
    <source>
        <dbReference type="SAM" id="Coils"/>
    </source>
</evidence>
<protein>
    <submittedName>
        <fullName evidence="3">Uncharacterized protein</fullName>
    </submittedName>
</protein>
<dbReference type="AlphaFoldDB" id="A0A3N4KJQ6"/>
<evidence type="ECO:0000256" key="2">
    <source>
        <dbReference type="SAM" id="MobiDB-lite"/>
    </source>
</evidence>
<evidence type="ECO:0000313" key="3">
    <source>
        <dbReference type="EMBL" id="RPB09552.1"/>
    </source>
</evidence>
<feature type="compositionally biased region" description="Pro residues" evidence="2">
    <location>
        <begin position="270"/>
        <end position="281"/>
    </location>
</feature>
<dbReference type="Proteomes" id="UP000277580">
    <property type="component" value="Unassembled WGS sequence"/>
</dbReference>